<keyword evidence="2" id="KW-0051">Antiviral defense</keyword>
<dbReference type="PANTHER" id="PTHR36528:SF1">
    <property type="entry name" value="CRISPR SYSTEM SINGLE-STRAND-SPECIFIC DEOXYRIBONUCLEASE CAS10_CSM1 (SUBTYPE III-A)"/>
    <property type="match status" value="1"/>
</dbReference>
<dbReference type="InterPro" id="IPR054767">
    <property type="entry name" value="Cas10-Cmr2_palm2"/>
</dbReference>
<keyword evidence="5" id="KW-1185">Reference proteome</keyword>
<evidence type="ECO:0000313" key="4">
    <source>
        <dbReference type="EMBL" id="AWV97682.1"/>
    </source>
</evidence>
<dbReference type="GO" id="GO:0051607">
    <property type="term" value="P:defense response to virus"/>
    <property type="evidence" value="ECO:0007669"/>
    <property type="project" value="UniProtKB-KW"/>
</dbReference>
<sequence>MIKLQLFGIQDFIFNVKSKGAAAEIKGRSFYIKLLLEVSKKIIFETFQIDLKAQPSCIISNSGGYFILHLENIASDKLENCVSNLQAKLKNELKGTELKAVLAFTESTGNYKNDISLLNQNLQDKSYSLLSVFSDFNKFAPVVNQSKWTSVSTKVKNADGKGNVILEKNSLKGPLILGYSFSIKEEIEGIPLFRFMESYICKTQDGGYSTFQDLLWHGKGEPKLGVLLMDVDGLGQYFNSIISLATHKAFDEKLQVFFVNQLGKQIKFIKSKYNESVYVVTAGGDDSAFVGRWNNLLNLAMDIEISFKEEFKKEKLTISGALVIVNPKYPIIRAVKLAHEALKEAKYGYSTKGNFSLFGEIIYWYTLQKEIFSLRERFRKGMKSEKKTDSHGKSITTNKEVRLTRGLLARARQTAANLSSKNHLDLSDYFKLDYYLRENQKLRNEVGKEYRDYLIKAEKSTDELERRNYKMILPIAARLAELDTRGKKKKEK</sequence>
<dbReference type="KEGG" id="als:DJ013_05685"/>
<dbReference type="OrthoDB" id="9768769at2"/>
<dbReference type="Gene3D" id="3.30.70.270">
    <property type="match status" value="1"/>
</dbReference>
<dbReference type="Pfam" id="PF18211">
    <property type="entry name" value="Csm1_B"/>
    <property type="match status" value="1"/>
</dbReference>
<accession>A0A2Z4G8Y5</accession>
<dbReference type="Pfam" id="PF22335">
    <property type="entry name" value="Cas10-Cmr2_palm2"/>
    <property type="match status" value="1"/>
</dbReference>
<evidence type="ECO:0000313" key="5">
    <source>
        <dbReference type="Proteomes" id="UP000249873"/>
    </source>
</evidence>
<evidence type="ECO:0000256" key="2">
    <source>
        <dbReference type="ARBA" id="ARBA00023118"/>
    </source>
</evidence>
<dbReference type="GO" id="GO:0000166">
    <property type="term" value="F:nucleotide binding"/>
    <property type="evidence" value="ECO:0007669"/>
    <property type="project" value="UniProtKB-KW"/>
</dbReference>
<dbReference type="PROSITE" id="PS50887">
    <property type="entry name" value="GGDEF"/>
    <property type="match status" value="1"/>
</dbReference>
<dbReference type="Proteomes" id="UP000249873">
    <property type="component" value="Chromosome"/>
</dbReference>
<gene>
    <name evidence="4" type="ORF">DJ013_05685</name>
</gene>
<dbReference type="InterPro" id="IPR000160">
    <property type="entry name" value="GGDEF_dom"/>
</dbReference>
<organism evidence="4 5">
    <name type="scientific">Arcticibacterium luteifluviistationis</name>
    <dbReference type="NCBI Taxonomy" id="1784714"/>
    <lineage>
        <taxon>Bacteria</taxon>
        <taxon>Pseudomonadati</taxon>
        <taxon>Bacteroidota</taxon>
        <taxon>Cytophagia</taxon>
        <taxon>Cytophagales</taxon>
        <taxon>Leadbetterellaceae</taxon>
        <taxon>Arcticibacterium</taxon>
    </lineage>
</organism>
<dbReference type="InterPro" id="IPR043128">
    <property type="entry name" value="Rev_trsase/Diguanyl_cyclase"/>
</dbReference>
<evidence type="ECO:0000259" key="3">
    <source>
        <dbReference type="PROSITE" id="PS50887"/>
    </source>
</evidence>
<evidence type="ECO:0000256" key="1">
    <source>
        <dbReference type="ARBA" id="ARBA00022741"/>
    </source>
</evidence>
<keyword evidence="1" id="KW-0547">Nucleotide-binding</keyword>
<name>A0A2Z4G8Y5_9BACT</name>
<dbReference type="EMBL" id="CP029480">
    <property type="protein sequence ID" value="AWV97682.1"/>
    <property type="molecule type" value="Genomic_DNA"/>
</dbReference>
<dbReference type="PANTHER" id="PTHR36528">
    <property type="entry name" value="CRISPR SYSTEM SINGLE-STRAND-SPECIFIC DEOXYRIBONUCLEASE CAS10/CSM1 (SUBTYPE III-A)"/>
    <property type="match status" value="1"/>
</dbReference>
<dbReference type="InterPro" id="IPR041062">
    <property type="entry name" value="Csm1_B"/>
</dbReference>
<dbReference type="AlphaFoldDB" id="A0A2Z4G8Y5"/>
<reference evidence="4 5" key="1">
    <citation type="submission" date="2018-05" db="EMBL/GenBank/DDBJ databases">
        <title>Complete genome sequence of Arcticibacterium luteifluviistationis SM1504T, a cytophagaceae bacterium isolated from Arctic surface seawater.</title>
        <authorList>
            <person name="Li Y."/>
            <person name="Qin Q.-L."/>
        </authorList>
    </citation>
    <scope>NUCLEOTIDE SEQUENCE [LARGE SCALE GENOMIC DNA]</scope>
    <source>
        <strain evidence="4 5">SM1504</strain>
    </source>
</reference>
<proteinExistence type="predicted"/>
<protein>
    <recommendedName>
        <fullName evidence="3">GGDEF domain-containing protein</fullName>
    </recommendedName>
</protein>
<feature type="domain" description="GGDEF" evidence="3">
    <location>
        <begin position="222"/>
        <end position="360"/>
    </location>
</feature>
<dbReference type="InterPro" id="IPR052117">
    <property type="entry name" value="Cas10/Csm1_subtype-III-A"/>
</dbReference>